<dbReference type="AlphaFoldDB" id="A0A437PTR1"/>
<feature type="domain" description="AMP-binding enzyme C-terminal" evidence="4">
    <location>
        <begin position="407"/>
        <end position="481"/>
    </location>
</feature>
<dbReference type="EMBL" id="SACY01000002">
    <property type="protein sequence ID" value="RVU25617.1"/>
    <property type="molecule type" value="Genomic_DNA"/>
</dbReference>
<comment type="similarity">
    <text evidence="1">Belongs to the ATP-dependent AMP-binding enzyme family.</text>
</comment>
<protein>
    <submittedName>
        <fullName evidence="5">Long-chain fatty acid--CoA ligase</fullName>
    </submittedName>
</protein>
<dbReference type="OrthoDB" id="9778383at2"/>
<organism evidence="5 6">
    <name type="scientific">Sandaracinomonas limnophila</name>
    <dbReference type="NCBI Taxonomy" id="1862386"/>
    <lineage>
        <taxon>Bacteria</taxon>
        <taxon>Pseudomonadati</taxon>
        <taxon>Bacteroidota</taxon>
        <taxon>Cytophagia</taxon>
        <taxon>Cytophagales</taxon>
        <taxon>Flectobacillaceae</taxon>
        <taxon>Sandaracinomonas</taxon>
    </lineage>
</organism>
<evidence type="ECO:0000313" key="5">
    <source>
        <dbReference type="EMBL" id="RVU25617.1"/>
    </source>
</evidence>
<feature type="domain" description="AMP-dependent synthetase/ligase" evidence="3">
    <location>
        <begin position="5"/>
        <end position="357"/>
    </location>
</feature>
<dbReference type="GO" id="GO:0031956">
    <property type="term" value="F:medium-chain fatty acid-CoA ligase activity"/>
    <property type="evidence" value="ECO:0007669"/>
    <property type="project" value="TreeGrafter"/>
</dbReference>
<dbReference type="InterPro" id="IPR042099">
    <property type="entry name" value="ANL_N_sf"/>
</dbReference>
<dbReference type="InterPro" id="IPR025110">
    <property type="entry name" value="AMP-bd_C"/>
</dbReference>
<evidence type="ECO:0000256" key="1">
    <source>
        <dbReference type="ARBA" id="ARBA00006432"/>
    </source>
</evidence>
<dbReference type="InterPro" id="IPR000873">
    <property type="entry name" value="AMP-dep_synth/lig_dom"/>
</dbReference>
<evidence type="ECO:0000259" key="4">
    <source>
        <dbReference type="Pfam" id="PF13193"/>
    </source>
</evidence>
<dbReference type="PANTHER" id="PTHR43201">
    <property type="entry name" value="ACYL-COA SYNTHETASE"/>
    <property type="match status" value="1"/>
</dbReference>
<dbReference type="PANTHER" id="PTHR43201:SF8">
    <property type="entry name" value="ACYL-COA SYNTHETASE FAMILY MEMBER 3"/>
    <property type="match status" value="1"/>
</dbReference>
<dbReference type="Pfam" id="PF13193">
    <property type="entry name" value="AMP-binding_C"/>
    <property type="match status" value="1"/>
</dbReference>
<keyword evidence="2 5" id="KW-0436">Ligase</keyword>
<dbReference type="InterPro" id="IPR020845">
    <property type="entry name" value="AMP-binding_CS"/>
</dbReference>
<dbReference type="GO" id="GO:0006631">
    <property type="term" value="P:fatty acid metabolic process"/>
    <property type="evidence" value="ECO:0007669"/>
    <property type="project" value="TreeGrafter"/>
</dbReference>
<sequence>MYYFQTNSLKYRDSIAIISDGQSFTYAQLLDKAKEIAVSINLSASSAVAFMVNPGFNYVATQWGIWLAGGIAVPIAVAHPMDSIQYILEDTGAKTFICSENFKSLVADYCSANNIRLIVIGEEVETGKCKVESGTLPSIEMSRGAMILYTSGTTSLPKGVLTTHHTIEAQIKSLVEAWEYTANDHTLCVLPLHHIHGIINVISCTLYVGGKVEFMPSFSPEGIFAAFEKGQLNVFMAVPTIYFKLITYLESLSDEKRTYYKQIMSKFRLMISGSAALPVSVMEKWEALSGQRLLERYGMTEIGMAISNPYHGERRAGHVGMPLPGVQVRLVDEQNKEVTGQPGEIQIKGPNVFKEYWGKQKATEESFVDGWFKTGDVAEIADGYYKILGRNSTDIIKSGGYKLSALEIEEVLRTHSGVSDCSVIGLPDEEWGEVVAAVVILSDKNTSSDALNQFMRTKMPAYRVPRKYLFVEELPRNAMGKVTKNELKKLF</sequence>
<dbReference type="Proteomes" id="UP000282832">
    <property type="component" value="Unassembled WGS sequence"/>
</dbReference>
<comment type="caution">
    <text evidence="5">The sequence shown here is derived from an EMBL/GenBank/DDBJ whole genome shotgun (WGS) entry which is preliminary data.</text>
</comment>
<proteinExistence type="inferred from homology"/>
<dbReference type="SUPFAM" id="SSF56801">
    <property type="entry name" value="Acetyl-CoA synthetase-like"/>
    <property type="match status" value="1"/>
</dbReference>
<accession>A0A437PTR1</accession>
<name>A0A437PTR1_9BACT</name>
<reference evidence="5 6" key="1">
    <citation type="submission" date="2019-01" db="EMBL/GenBank/DDBJ databases">
        <authorList>
            <person name="Chen W.-M."/>
        </authorList>
    </citation>
    <scope>NUCLEOTIDE SEQUENCE [LARGE SCALE GENOMIC DNA]</scope>
    <source>
        <strain evidence="5 6">FSY-15</strain>
    </source>
</reference>
<dbReference type="Gene3D" id="3.30.300.30">
    <property type="match status" value="1"/>
</dbReference>
<evidence type="ECO:0000313" key="6">
    <source>
        <dbReference type="Proteomes" id="UP000282832"/>
    </source>
</evidence>
<dbReference type="CDD" id="cd05941">
    <property type="entry name" value="MCS"/>
    <property type="match status" value="1"/>
</dbReference>
<dbReference type="InterPro" id="IPR045851">
    <property type="entry name" value="AMP-bd_C_sf"/>
</dbReference>
<dbReference type="RefSeq" id="WP_127802770.1">
    <property type="nucleotide sequence ID" value="NZ_SACY01000002.1"/>
</dbReference>
<dbReference type="FunFam" id="3.30.300.30:FF:000008">
    <property type="entry name" value="2,3-dihydroxybenzoate-AMP ligase"/>
    <property type="match status" value="1"/>
</dbReference>
<dbReference type="Pfam" id="PF00501">
    <property type="entry name" value="AMP-binding"/>
    <property type="match status" value="1"/>
</dbReference>
<gene>
    <name evidence="5" type="ORF">EOJ36_04145</name>
</gene>
<dbReference type="Gene3D" id="3.40.50.12780">
    <property type="entry name" value="N-terminal domain of ligase-like"/>
    <property type="match status" value="1"/>
</dbReference>
<keyword evidence="6" id="KW-1185">Reference proteome</keyword>
<evidence type="ECO:0000256" key="2">
    <source>
        <dbReference type="ARBA" id="ARBA00022598"/>
    </source>
</evidence>
<evidence type="ECO:0000259" key="3">
    <source>
        <dbReference type="Pfam" id="PF00501"/>
    </source>
</evidence>
<dbReference type="PROSITE" id="PS00455">
    <property type="entry name" value="AMP_BINDING"/>
    <property type="match status" value="1"/>
</dbReference>